<evidence type="ECO:0000313" key="2">
    <source>
        <dbReference type="EMBL" id="SKD10041.1"/>
    </source>
</evidence>
<dbReference type="InterPro" id="IPR011042">
    <property type="entry name" value="6-blade_b-propeller_TolB-like"/>
</dbReference>
<organism evidence="2 3">
    <name type="scientific">Chitinophaga ginsengisegetis</name>
    <dbReference type="NCBI Taxonomy" id="393003"/>
    <lineage>
        <taxon>Bacteria</taxon>
        <taxon>Pseudomonadati</taxon>
        <taxon>Bacteroidota</taxon>
        <taxon>Chitinophagia</taxon>
        <taxon>Chitinophagales</taxon>
        <taxon>Chitinophagaceae</taxon>
        <taxon>Chitinophaga</taxon>
    </lineage>
</organism>
<dbReference type="Proteomes" id="UP000190166">
    <property type="component" value="Unassembled WGS sequence"/>
</dbReference>
<feature type="domain" description="SMP-30/Gluconolactonase/LRE-like region" evidence="1">
    <location>
        <begin position="140"/>
        <end position="246"/>
    </location>
</feature>
<evidence type="ECO:0000259" key="1">
    <source>
        <dbReference type="Pfam" id="PF08450"/>
    </source>
</evidence>
<proteinExistence type="predicted"/>
<dbReference type="Pfam" id="PF08450">
    <property type="entry name" value="SGL"/>
    <property type="match status" value="1"/>
</dbReference>
<dbReference type="PANTHER" id="PTHR11799:SF12">
    <property type="entry name" value="PARAOXONASE-RELATED"/>
    <property type="match status" value="1"/>
</dbReference>
<evidence type="ECO:0000313" key="3">
    <source>
        <dbReference type="Proteomes" id="UP000190166"/>
    </source>
</evidence>
<gene>
    <name evidence="2" type="ORF">SAMN05660461_5941</name>
</gene>
<keyword evidence="3" id="KW-1185">Reference proteome</keyword>
<sequence length="356" mass="39424">MTKRFIASLLPVITLLLIAGSWQKLMAQDQPERFLTGVQNPEDLLQLPGTHWIIVSCYSSSTTKSGKLMAIDLDKQGTAPLEVFPGPTPLKNGNLPDNNPINKLFRPHGINCLQTGINQYRLFVISHGSEETIEIFDVDLRSEDLQITWSKSIGLPTTVWANGIVVSPDETVFVTSMYDPADKKFIDEFEKGKPTGQVWKWTSGQGWQTLNGKLLSGANGIEISRDGQILYVSEWATRRLWRFSLNRAIVDSYIQLDFLTDNLRWTEKGNLLLAGQKASPAILFKAHSLQQAVGGNQFSVAEINPVTFTANSLIDGGDRDFGWGTVAIAVGAEIWVGSSLTSRIACYKSFKTKSTR</sequence>
<reference evidence="2 3" key="1">
    <citation type="submission" date="2017-02" db="EMBL/GenBank/DDBJ databases">
        <authorList>
            <person name="Peterson S.W."/>
        </authorList>
    </citation>
    <scope>NUCLEOTIDE SEQUENCE [LARGE SCALE GENOMIC DNA]</scope>
    <source>
        <strain evidence="2 3">DSM 18108</strain>
    </source>
</reference>
<dbReference type="InterPro" id="IPR051288">
    <property type="entry name" value="Serum_paraoxonase/arylesterase"/>
</dbReference>
<accession>A0A1T5PBE3</accession>
<dbReference type="STRING" id="393003.SAMN05660461_5941"/>
<protein>
    <submittedName>
        <fullName evidence="2">SMP-30/Gluconolaconase/LRE-like region-containing protein</fullName>
    </submittedName>
</protein>
<dbReference type="AlphaFoldDB" id="A0A1T5PBE3"/>
<dbReference type="PANTHER" id="PTHR11799">
    <property type="entry name" value="PARAOXONASE"/>
    <property type="match status" value="1"/>
</dbReference>
<dbReference type="InterPro" id="IPR013658">
    <property type="entry name" value="SGL"/>
</dbReference>
<dbReference type="EMBL" id="FUZZ01000006">
    <property type="protein sequence ID" value="SKD10041.1"/>
    <property type="molecule type" value="Genomic_DNA"/>
</dbReference>
<name>A0A1T5PBE3_9BACT</name>
<dbReference type="Gene3D" id="2.120.10.30">
    <property type="entry name" value="TolB, C-terminal domain"/>
    <property type="match status" value="1"/>
</dbReference>
<dbReference type="RefSeq" id="WP_079473206.1">
    <property type="nucleotide sequence ID" value="NZ_FUZZ01000006.1"/>
</dbReference>
<dbReference type="SUPFAM" id="SSF63829">
    <property type="entry name" value="Calcium-dependent phosphotriesterase"/>
    <property type="match status" value="1"/>
</dbReference>